<comment type="caution">
    <text evidence="1">The sequence shown here is derived from an EMBL/GenBank/DDBJ whole genome shotgun (WGS) entry which is preliminary data.</text>
</comment>
<dbReference type="EMBL" id="BKCJ010005533">
    <property type="protein sequence ID" value="GEU67269.1"/>
    <property type="molecule type" value="Genomic_DNA"/>
</dbReference>
<accession>A0A6L2M1F1</accession>
<dbReference type="PANTHER" id="PTHR31973">
    <property type="entry name" value="POLYPROTEIN, PUTATIVE-RELATED"/>
    <property type="match status" value="1"/>
</dbReference>
<protein>
    <submittedName>
        <fullName evidence="1">Transposase, MuDR, MULE transposase domain protein</fullName>
    </submittedName>
</protein>
<evidence type="ECO:0000313" key="1">
    <source>
        <dbReference type="EMBL" id="GEU67269.1"/>
    </source>
</evidence>
<sequence length="806" mass="93233">MFCSIVFGKWLDFPEYLNDNLLLNYIFQHEVKQVQNNDVFPPIREYFWRALYRRLVNVISRHEVAVMLKKKIMPLKKKTKKIDSLKKIKTYNVYGFVWSLMKKDPLVILRGLSLSKIGKFEKGDYGALFVEWSNPFMCMAPTSTELLQPWLIHSIDYFRTLLVDRQPNDRITISPHGNQQIICNASMHDPQFVQQSKQVVESVSMYTSEELVAEYHSTTTSVKLIENVRGGDQSIVLKELAAVKQRMNAIERFIKSKSDNMSEDLVAKQSVEKRLKLLVERPESSISDVLNGELSFDKNICNISQVESSKNEALSEEIDPKEYDKNVHESGDGKVSEGEIINVLTGKVSCDKYVGGFYDGESSKLYYTDHKECPSLAMTQLIEASEYAGFDFDNTENDSLSDMVKIGKEEIHLDGLKIVYDPFFQTLVKQNYEGISMYVNEINVVNENEPPSSVKVVGQLLRKRFVGKDLVEPYTVQPPTTAPSVFVKVDRKRRKRKARMLEKTHDFLLMMMMLLMMNQIFVLSLWKNGYIHPGEHTVQTSTEKKEPIRQSQIDMKDIPLVEFHENFSRAPYSQRTKVKLPDCIDTVYALDADGKFEMLYVGFRCAIRSFLRYMRPLIIIDGAHLKGNYLGTNLPVVGMDGNNQILPLLQVCLRACKDYTTKDFNKAISELRGHRSIAITKLEEVGIEKWSRAYCPTSRYNYMTSNIVESINSLSRIVRRVPVTMLVEYCRDLLQMWYCEKRHKYEEAHENELSDWAAEKVYDKILKSANWTVRPIDHLKLFKRANEKRIQKPKERPQSSISAFQS</sequence>
<dbReference type="PANTHER" id="PTHR31973:SF185">
    <property type="entry name" value="TRANSPOSASE, MUDR, PLANT, MULE TRANSPOSASE DOMAIN-CONTAINING PROTEIN"/>
    <property type="match status" value="1"/>
</dbReference>
<name>A0A6L2M1F1_TANCI</name>
<gene>
    <name evidence="1" type="ORF">Tci_039247</name>
</gene>
<proteinExistence type="predicted"/>
<dbReference type="AlphaFoldDB" id="A0A6L2M1F1"/>
<reference evidence="1" key="1">
    <citation type="journal article" date="2019" name="Sci. Rep.">
        <title>Draft genome of Tanacetum cinerariifolium, the natural source of mosquito coil.</title>
        <authorList>
            <person name="Yamashiro T."/>
            <person name="Shiraishi A."/>
            <person name="Satake H."/>
            <person name="Nakayama K."/>
        </authorList>
    </citation>
    <scope>NUCLEOTIDE SEQUENCE</scope>
</reference>
<organism evidence="1">
    <name type="scientific">Tanacetum cinerariifolium</name>
    <name type="common">Dalmatian daisy</name>
    <name type="synonym">Chrysanthemum cinerariifolium</name>
    <dbReference type="NCBI Taxonomy" id="118510"/>
    <lineage>
        <taxon>Eukaryota</taxon>
        <taxon>Viridiplantae</taxon>
        <taxon>Streptophyta</taxon>
        <taxon>Embryophyta</taxon>
        <taxon>Tracheophyta</taxon>
        <taxon>Spermatophyta</taxon>
        <taxon>Magnoliopsida</taxon>
        <taxon>eudicotyledons</taxon>
        <taxon>Gunneridae</taxon>
        <taxon>Pentapetalae</taxon>
        <taxon>asterids</taxon>
        <taxon>campanulids</taxon>
        <taxon>Asterales</taxon>
        <taxon>Asteraceae</taxon>
        <taxon>Asteroideae</taxon>
        <taxon>Anthemideae</taxon>
        <taxon>Anthemidinae</taxon>
        <taxon>Tanacetum</taxon>
    </lineage>
</organism>